<protein>
    <submittedName>
        <fullName evidence="1">Uncharacterized protein</fullName>
    </submittedName>
</protein>
<feature type="non-terminal residue" evidence="1">
    <location>
        <position position="1"/>
    </location>
</feature>
<dbReference type="EMBL" id="UINC01083653">
    <property type="protein sequence ID" value="SVC29559.1"/>
    <property type="molecule type" value="Genomic_DNA"/>
</dbReference>
<gene>
    <name evidence="1" type="ORF">METZ01_LOCUS282413</name>
</gene>
<sequence>LLTGSSSLLAFEITGETFSVEGTVTGVELTADGGTINAVGNAGRYGKVFLTWNMTLNPNSDSQGAFTGRGMGIDDDGNREAGSRYGVWRRSGTTITTFSLDDVTDGNQNLCRSTIDLHNNTFTMTFYPLPK</sequence>
<dbReference type="AlphaFoldDB" id="A0A382KZ13"/>
<accession>A0A382KZ13</accession>
<reference evidence="1" key="1">
    <citation type="submission" date="2018-05" db="EMBL/GenBank/DDBJ databases">
        <authorList>
            <person name="Lanie J.A."/>
            <person name="Ng W.-L."/>
            <person name="Kazmierczak K.M."/>
            <person name="Andrzejewski T.M."/>
            <person name="Davidsen T.M."/>
            <person name="Wayne K.J."/>
            <person name="Tettelin H."/>
            <person name="Glass J.I."/>
            <person name="Rusch D."/>
            <person name="Podicherti R."/>
            <person name="Tsui H.-C.T."/>
            <person name="Winkler M.E."/>
        </authorList>
    </citation>
    <scope>NUCLEOTIDE SEQUENCE</scope>
</reference>
<name>A0A382KZ13_9ZZZZ</name>
<evidence type="ECO:0000313" key="1">
    <source>
        <dbReference type="EMBL" id="SVC29559.1"/>
    </source>
</evidence>
<proteinExistence type="predicted"/>
<organism evidence="1">
    <name type="scientific">marine metagenome</name>
    <dbReference type="NCBI Taxonomy" id="408172"/>
    <lineage>
        <taxon>unclassified sequences</taxon>
        <taxon>metagenomes</taxon>
        <taxon>ecological metagenomes</taxon>
    </lineage>
</organism>